<evidence type="ECO:0000313" key="3">
    <source>
        <dbReference type="Proteomes" id="UP000011910"/>
    </source>
</evidence>
<dbReference type="EMBL" id="AODQ01000102">
    <property type="protein sequence ID" value="EMR01611.1"/>
    <property type="molecule type" value="Genomic_DNA"/>
</dbReference>
<evidence type="ECO:0000313" key="2">
    <source>
        <dbReference type="EMBL" id="EMR01611.1"/>
    </source>
</evidence>
<protein>
    <submittedName>
        <fullName evidence="2">Uncharacterized protein</fullName>
    </submittedName>
</protein>
<dbReference type="PROSITE" id="PS51257">
    <property type="entry name" value="PROKAR_LIPOPROTEIN"/>
    <property type="match status" value="1"/>
</dbReference>
<reference evidence="2 3" key="1">
    <citation type="journal article" date="2013" name="Genome Announc.">
        <title>Draft Genome Sequence of Cesiribacter andamanensis Strain AMV16T, Isolated from a Soil Sample from a Mud Volcano in the Andaman Islands, India.</title>
        <authorList>
            <person name="Shivaji S."/>
            <person name="Ara S."/>
            <person name="Begum Z."/>
            <person name="Srinivas T.N."/>
            <person name="Singh A."/>
            <person name="Kumar Pinnaka A."/>
        </authorList>
    </citation>
    <scope>NUCLEOTIDE SEQUENCE [LARGE SCALE GENOMIC DNA]</scope>
    <source>
        <strain evidence="2 3">AMV16</strain>
    </source>
</reference>
<keyword evidence="3" id="KW-1185">Reference proteome</keyword>
<proteinExistence type="predicted"/>
<dbReference type="AlphaFoldDB" id="M7N310"/>
<feature type="chain" id="PRO_5004081813" evidence="1">
    <location>
        <begin position="18"/>
        <end position="44"/>
    </location>
</feature>
<comment type="caution">
    <text evidence="2">The sequence shown here is derived from an EMBL/GenBank/DDBJ whole genome shotgun (WGS) entry which is preliminary data.</text>
</comment>
<feature type="signal peptide" evidence="1">
    <location>
        <begin position="1"/>
        <end position="17"/>
    </location>
</feature>
<dbReference type="RefSeq" id="WP_009196647.1">
    <property type="nucleotide sequence ID" value="NZ_AODQ01000102.1"/>
</dbReference>
<accession>M7N310</accession>
<organism evidence="2 3">
    <name type="scientific">Cesiribacter andamanensis AMV16</name>
    <dbReference type="NCBI Taxonomy" id="1279009"/>
    <lineage>
        <taxon>Bacteria</taxon>
        <taxon>Pseudomonadati</taxon>
        <taxon>Bacteroidota</taxon>
        <taxon>Cytophagia</taxon>
        <taxon>Cytophagales</taxon>
        <taxon>Cesiribacteraceae</taxon>
        <taxon>Cesiribacter</taxon>
    </lineage>
</organism>
<sequence length="44" mass="4924">MKLRVLLFALVVLGMGACTQRTCPTYTKNDVQKQEVQAAQDVRV</sequence>
<dbReference type="Proteomes" id="UP000011910">
    <property type="component" value="Unassembled WGS sequence"/>
</dbReference>
<gene>
    <name evidence="2" type="ORF">ADICEAN_03264</name>
</gene>
<evidence type="ECO:0000256" key="1">
    <source>
        <dbReference type="SAM" id="SignalP"/>
    </source>
</evidence>
<name>M7N310_9BACT</name>
<keyword evidence="1" id="KW-0732">Signal</keyword>